<evidence type="ECO:0000313" key="4">
    <source>
        <dbReference type="RefSeq" id="XP_026194340.1"/>
    </source>
</evidence>
<dbReference type="Proteomes" id="UP000515125">
    <property type="component" value="Unplaced"/>
</dbReference>
<accession>A0A6P6S4V0</accession>
<evidence type="ECO:0000256" key="1">
    <source>
        <dbReference type="SAM" id="MobiDB-lite"/>
    </source>
</evidence>
<feature type="compositionally biased region" description="Low complexity" evidence="1">
    <location>
        <begin position="1"/>
        <end position="11"/>
    </location>
</feature>
<feature type="domain" description="Aminotransferase class V" evidence="2">
    <location>
        <begin position="216"/>
        <end position="659"/>
    </location>
</feature>
<name>A0A6P6S4V0_9EIME</name>
<dbReference type="Pfam" id="PF00266">
    <property type="entry name" value="Aminotran_5"/>
    <property type="match status" value="1"/>
</dbReference>
<dbReference type="InterPro" id="IPR015424">
    <property type="entry name" value="PyrdxlP-dep_Trfase"/>
</dbReference>
<dbReference type="Gene3D" id="3.40.640.10">
    <property type="entry name" value="Type I PLP-dependent aspartate aminotransferase-like (Major domain)"/>
    <property type="match status" value="1"/>
</dbReference>
<reference evidence="4" key="1">
    <citation type="submission" date="2025-08" db="UniProtKB">
        <authorList>
            <consortium name="RefSeq"/>
        </authorList>
    </citation>
    <scope>IDENTIFICATION</scope>
</reference>
<dbReference type="OrthoDB" id="10264306at2759"/>
<dbReference type="AlphaFoldDB" id="A0A6P6S4V0"/>
<sequence>AAAVAAAADASPVPPPPPSVSGLSHEGVYFIPEPLPPEESYEACTKETIPGASCLTTDSQSWEQPSSYTASIFFTADKGPHQGAPDSHGKASEGALADAHGEEQTGALAGQTTDAPPQAAESLVGTCEAPGSLERHVEAVFGATLKETREIRESAGTRQRRETVAVGAVLESPCRRGRAPTYEERRQHFLAEYGELYSLAAEATAERELKRLRGDIYVDYAGSAPYQEQQILSFFKDLSLHVFGNAHSRNPSAKLTDQRMREARDLTLKFFGAAEKEFAVVFTSGATAAIKLVGEDFPFTAESSFFYLRINHNSVLGVREFAYAAGVKSVKALSEREVEAILKDREAAGLVIDWSAGTVLPYCLFGFPLKDNFNGTSYPTSWIEKIHKYGLSDECRWLVLLDAAAAAPTSPIRLSGTTPERSADFLAISFYKIFGHPTGLGALVLKRSTADVLKKVYWGGGSVSGSLCDSRWQKLKKEVSSRLEDGTVNFLSIAAITYGFSAIQAIGMEQIERHIGALTRHLFRSLKAFRHRNGAPFALLYWGRREDPSGGIVNFNLLRPDGSFVPFSEVEAKTAAAGIHLRTGCFCNPGGCQDYLGLTGAEIVDAARARESCSDPTGALLSRPTPQLVGLAFGPRSYAKAVGSVRISLGYLTTFADVDGLLDFLVRTFLWH</sequence>
<proteinExistence type="predicted"/>
<dbReference type="PANTHER" id="PTHR14237:SF80">
    <property type="entry name" value="MOLYBDENUM COFACTOR SULFURASE"/>
    <property type="match status" value="1"/>
</dbReference>
<dbReference type="InterPro" id="IPR015422">
    <property type="entry name" value="PyrdxlP-dep_Trfase_small"/>
</dbReference>
<feature type="region of interest" description="Disordered" evidence="1">
    <location>
        <begin position="77"/>
        <end position="121"/>
    </location>
</feature>
<feature type="region of interest" description="Disordered" evidence="1">
    <location>
        <begin position="1"/>
        <end position="25"/>
    </location>
</feature>
<dbReference type="SUPFAM" id="SSF53383">
    <property type="entry name" value="PLP-dependent transferases"/>
    <property type="match status" value="1"/>
</dbReference>
<gene>
    <name evidence="4" type="primary">LOC34622816</name>
</gene>
<keyword evidence="3" id="KW-1185">Reference proteome</keyword>
<dbReference type="InterPro" id="IPR000192">
    <property type="entry name" value="Aminotrans_V_dom"/>
</dbReference>
<dbReference type="RefSeq" id="XP_026194340.1">
    <property type="nucleotide sequence ID" value="XM_026338555.1"/>
</dbReference>
<protein>
    <submittedName>
        <fullName evidence="4">Molybdenum cofactor sulfurase</fullName>
    </submittedName>
</protein>
<feature type="non-terminal residue" evidence="4">
    <location>
        <position position="1"/>
    </location>
</feature>
<organism evidence="3 4">
    <name type="scientific">Cyclospora cayetanensis</name>
    <dbReference type="NCBI Taxonomy" id="88456"/>
    <lineage>
        <taxon>Eukaryota</taxon>
        <taxon>Sar</taxon>
        <taxon>Alveolata</taxon>
        <taxon>Apicomplexa</taxon>
        <taxon>Conoidasida</taxon>
        <taxon>Coccidia</taxon>
        <taxon>Eucoccidiorida</taxon>
        <taxon>Eimeriorina</taxon>
        <taxon>Eimeriidae</taxon>
        <taxon>Cyclospora</taxon>
    </lineage>
</organism>
<dbReference type="Gene3D" id="3.90.1150.10">
    <property type="entry name" value="Aspartate Aminotransferase, domain 1"/>
    <property type="match status" value="1"/>
</dbReference>
<dbReference type="PANTHER" id="PTHR14237">
    <property type="entry name" value="MOLYBDOPTERIN COFACTOR SULFURASE MOSC"/>
    <property type="match status" value="1"/>
</dbReference>
<evidence type="ECO:0000259" key="2">
    <source>
        <dbReference type="Pfam" id="PF00266"/>
    </source>
</evidence>
<dbReference type="InterPro" id="IPR015421">
    <property type="entry name" value="PyrdxlP-dep_Trfase_major"/>
</dbReference>
<evidence type="ECO:0000313" key="3">
    <source>
        <dbReference type="Proteomes" id="UP000515125"/>
    </source>
</evidence>
<dbReference type="GeneID" id="34622816"/>